<feature type="region of interest" description="Disordered" evidence="1">
    <location>
        <begin position="825"/>
        <end position="888"/>
    </location>
</feature>
<organism evidence="2 3">
    <name type="scientific">Methanosphaerula palustris (strain ATCC BAA-1556 / DSM 19958 / E1-9c)</name>
    <dbReference type="NCBI Taxonomy" id="521011"/>
    <lineage>
        <taxon>Archaea</taxon>
        <taxon>Methanobacteriati</taxon>
        <taxon>Methanobacteriota</taxon>
        <taxon>Stenosarchaea group</taxon>
        <taxon>Methanomicrobia</taxon>
        <taxon>Methanomicrobiales</taxon>
        <taxon>Methanoregulaceae</taxon>
        <taxon>Methanosphaerula</taxon>
    </lineage>
</organism>
<feature type="compositionally biased region" description="Basic and acidic residues" evidence="1">
    <location>
        <begin position="570"/>
        <end position="583"/>
    </location>
</feature>
<keyword evidence="3" id="KW-1185">Reference proteome</keyword>
<dbReference type="eggNOG" id="arCOG07809">
    <property type="taxonomic scope" value="Archaea"/>
</dbReference>
<dbReference type="RefSeq" id="WP_012618651.1">
    <property type="nucleotide sequence ID" value="NC_011832.1"/>
</dbReference>
<dbReference type="STRING" id="521011.Mpal_2033"/>
<feature type="region of interest" description="Disordered" evidence="1">
    <location>
        <begin position="563"/>
        <end position="583"/>
    </location>
</feature>
<feature type="compositionally biased region" description="Polar residues" evidence="1">
    <location>
        <begin position="864"/>
        <end position="888"/>
    </location>
</feature>
<dbReference type="KEGG" id="mpl:Mpal_2033"/>
<gene>
    <name evidence="2" type="ordered locus">Mpal_2033</name>
</gene>
<dbReference type="EMBL" id="CP001338">
    <property type="protein sequence ID" value="ACL17332.1"/>
    <property type="molecule type" value="Genomic_DNA"/>
</dbReference>
<dbReference type="HOGENOM" id="CLU_013770_0_0_2"/>
<sequence>MDAGSEIRRGLEILLAPGQVFEVRSWTGDRISSGYFDDLTAAEKAIEALDAAGPDGIYLTPNPVLPDLLSRRANRIKGPLAKKDSSTSDADIIGRRWLLIDIDPARPSGVSSSEEEHAAALTRAADIAAALGERGWPAPVAGDSGNGAHLLYRLDLPNDDQVTALVKAALVALDALFSDPFASVDTAVFNASRIWKVYGTVARKGDNTTSRPHRRSRLISVPKTIEIVTREQLAALAITDPGGDTVAPAPSTKGTGRKAGEKIDLAGWLRDHGLGFSDRRPYQGGDLYRLDTCPFSSAHTDGAFAIQFASGAVYAGCHHASCGGGSQRWPELREMFEGPKRIPAGLANHDEKEVEWRKKKAEAREAAAGRDDSEPVEADAADEVILAEARQILEHGDPLAYMVDAFNLEHVGDRDLAKCLVLSLASRLIANSKGLHVMTSGDSGKGKSCGYQTMLEQVPAAFKLEGSFSDKSLYYSNDLRPRTVFFIDDKDLSESMQEVLKESTSSFQKPITHRTLSIDRKLQVCTIPQNCVWWIAKVEGTGDDQVLNRVLMVHVNNSAEQDQAVQQAAIERESRDDPPGEPHQVKACRAMWIHLDAAAQNPVVVSLSRFARRIVFSSARDRRNTEIFFDLIRSVTLIRFFQRDREELPDGTIRVYATPDDFRTANDVFNAIQKDSGSQGAKLNPREAGLLDVIDRTGRDEFTVQELARLTNLPDYTIRRAFTGIPGRTSAGLLEKCPACGILDRSVSSPDDTQGSARRNQTVFTFDRGIYAIWDRGCRVHLKPADGEDDVTPLHRHYTNVTQPCVKVTPAPEAADTQNNSLLSSVHKKEENVTQKQESTHPSNNNREITPGGVCAPPECVKVSGQNVESTPVPPNNKTSDGNAESNRTQTGVRFVSSSVNVQNAPPALDLAQVRAGDYSPIADGAIAETCPICSGRLVHYQEKFTAMKSRGGDHPRRLCRSCYTQAKEREQTAVQALPGAIPIDEVKPIASGLLGRCTVCGLQVATYSHVDSGTALCSVCYEKLVREQVEIR</sequence>
<dbReference type="Proteomes" id="UP000002457">
    <property type="component" value="Chromosome"/>
</dbReference>
<evidence type="ECO:0000313" key="2">
    <source>
        <dbReference type="EMBL" id="ACL17332.1"/>
    </source>
</evidence>
<evidence type="ECO:0000256" key="1">
    <source>
        <dbReference type="SAM" id="MobiDB-lite"/>
    </source>
</evidence>
<dbReference type="GeneID" id="7272014"/>
<dbReference type="OrthoDB" id="117814at2157"/>
<name>B8GDI1_METPE</name>
<accession>B8GDI1</accession>
<feature type="compositionally biased region" description="Polar residues" evidence="1">
    <location>
        <begin position="834"/>
        <end position="848"/>
    </location>
</feature>
<evidence type="ECO:0000313" key="3">
    <source>
        <dbReference type="Proteomes" id="UP000002457"/>
    </source>
</evidence>
<protein>
    <submittedName>
        <fullName evidence="2">Uncharacterized protein</fullName>
    </submittedName>
</protein>
<proteinExistence type="predicted"/>
<dbReference type="AlphaFoldDB" id="B8GDI1"/>
<reference evidence="2 3" key="1">
    <citation type="journal article" date="2015" name="Genome Announc.">
        <title>Complete Genome Sequence of Methanosphaerula palustris E1-9CT, a Hydrogenotrophic Methanogen Isolated from a Minerotrophic Fen Peatland.</title>
        <authorList>
            <person name="Cadillo-Quiroz H."/>
            <person name="Browne P."/>
            <person name="Kyrpides N."/>
            <person name="Woyke T."/>
            <person name="Goodwin L."/>
            <person name="Detter C."/>
            <person name="Yavitt J.B."/>
            <person name="Zinder S.H."/>
        </authorList>
    </citation>
    <scope>NUCLEOTIDE SEQUENCE [LARGE SCALE GENOMIC DNA]</scope>
    <source>
        <strain evidence="3">ATCC BAA-1556 / DSM 19958 / E1-9c</strain>
    </source>
</reference>